<dbReference type="Gene3D" id="3.30.1490.100">
    <property type="entry name" value="DNA polymerase, Y-family, little finger domain"/>
    <property type="match status" value="1"/>
</dbReference>
<dbReference type="SUPFAM" id="SSF56672">
    <property type="entry name" value="DNA/RNA polymerases"/>
    <property type="match status" value="1"/>
</dbReference>
<dbReference type="InterPro" id="IPR024728">
    <property type="entry name" value="PolY_HhH_motif"/>
</dbReference>
<dbReference type="Pfam" id="PF11799">
    <property type="entry name" value="IMS_C"/>
    <property type="match status" value="1"/>
</dbReference>
<dbReference type="GO" id="GO:0006281">
    <property type="term" value="P:DNA repair"/>
    <property type="evidence" value="ECO:0007669"/>
    <property type="project" value="InterPro"/>
</dbReference>
<dbReference type="InterPro" id="IPR043502">
    <property type="entry name" value="DNA/RNA_pol_sf"/>
</dbReference>
<dbReference type="GO" id="GO:0005829">
    <property type="term" value="C:cytosol"/>
    <property type="evidence" value="ECO:0007669"/>
    <property type="project" value="TreeGrafter"/>
</dbReference>
<dbReference type="PROSITE" id="PS50173">
    <property type="entry name" value="UMUC"/>
    <property type="match status" value="1"/>
</dbReference>
<sequence length="439" mass="49992">MYDYRFEPHRLIFMIDMKSFYASCECIRLRLNPMLTELVVMSRQPGSSFSSGLIMAASPMAKKRYGIKNVMRGRDLPSLKDAPSLRIVSPHMNLYIKRSMEVVQIFEKYAAPEDIHVYSIDESMIDMTKSWHLFGDDPYLVARKIQKDIKDTLGLYTTCGIGENPLLAKLAMDIEAKHNHSLVAQWHYIDVPDKIWRIRNLEDVWGIGKRTADHLRRLGINNMYQLAHTDPSILKKAFGVIGEQLFAMSWGVDRSIISHKYVPKSKSYSNSQVLPRDYYHQKEIEIVIREIGEQVAARIRAHGLRAGKVSLAIGYAYAALDYDISRGSFAVQRKITPTSSNDDLVATLISLFRQNWERVPVRNIGVDYSSLSPDTSQQLNIFRDPTQEIKKRNLDHTVDQLRKKYGFSSVIKASSLMKGATAVQRSQLVGGHNGGNAYE</sequence>
<keyword evidence="5" id="KW-0808">Transferase</keyword>
<dbReference type="AlphaFoldDB" id="A0AAX0PVQ2"/>
<dbReference type="Gene3D" id="3.40.1170.60">
    <property type="match status" value="1"/>
</dbReference>
<keyword evidence="2" id="KW-0515">Mutator protein</keyword>
<protein>
    <submittedName>
        <fullName evidence="7">Nucleotidyltransferase</fullName>
    </submittedName>
</protein>
<comment type="similarity">
    <text evidence="1">Belongs to the DNA polymerase type-Y family.</text>
</comment>
<dbReference type="Pfam" id="PF11798">
    <property type="entry name" value="IMS_HHH"/>
    <property type="match status" value="1"/>
</dbReference>
<dbReference type="Gene3D" id="3.30.70.270">
    <property type="match status" value="1"/>
</dbReference>
<evidence type="ECO:0000259" key="6">
    <source>
        <dbReference type="PROSITE" id="PS50173"/>
    </source>
</evidence>
<dbReference type="InterPro" id="IPR001126">
    <property type="entry name" value="UmuC"/>
</dbReference>
<dbReference type="EMBL" id="NIBB01000027">
    <property type="protein sequence ID" value="PAB52705.1"/>
    <property type="molecule type" value="Genomic_DNA"/>
</dbReference>
<dbReference type="Proteomes" id="UP000216448">
    <property type="component" value="Unassembled WGS sequence"/>
</dbReference>
<organism evidence="7 8">
    <name type="scientific">Lactobacillus johnsonii</name>
    <dbReference type="NCBI Taxonomy" id="33959"/>
    <lineage>
        <taxon>Bacteria</taxon>
        <taxon>Bacillati</taxon>
        <taxon>Bacillota</taxon>
        <taxon>Bacilli</taxon>
        <taxon>Lactobacillales</taxon>
        <taxon>Lactobacillaceae</taxon>
        <taxon>Lactobacillus</taxon>
    </lineage>
</organism>
<dbReference type="CDD" id="cd01700">
    <property type="entry name" value="PolY_Pol_V_umuC"/>
    <property type="match status" value="1"/>
</dbReference>
<dbReference type="InterPro" id="IPR050116">
    <property type="entry name" value="DNA_polymerase-Y"/>
</dbReference>
<dbReference type="InterPro" id="IPR017961">
    <property type="entry name" value="DNA_pol_Y-fam_little_finger"/>
</dbReference>
<dbReference type="InterPro" id="IPR036775">
    <property type="entry name" value="DNA_pol_Y-fam_lit_finger_sf"/>
</dbReference>
<dbReference type="GO" id="GO:0042276">
    <property type="term" value="P:error-prone translesion synthesis"/>
    <property type="evidence" value="ECO:0007669"/>
    <property type="project" value="TreeGrafter"/>
</dbReference>
<evidence type="ECO:0000256" key="1">
    <source>
        <dbReference type="ARBA" id="ARBA00010945"/>
    </source>
</evidence>
<proteinExistence type="inferred from homology"/>
<keyword evidence="3" id="KW-0548">Nucleotidyltransferase</keyword>
<dbReference type="InterPro" id="IPR043128">
    <property type="entry name" value="Rev_trsase/Diguanyl_cyclase"/>
</dbReference>
<dbReference type="PANTHER" id="PTHR11076">
    <property type="entry name" value="DNA REPAIR POLYMERASE UMUC / TRANSFERASE FAMILY MEMBER"/>
    <property type="match status" value="1"/>
</dbReference>
<reference evidence="7 8" key="1">
    <citation type="submission" date="2017-05" db="EMBL/GenBank/DDBJ databases">
        <title>Lactobacillus johnsonii from commercial turkeys.</title>
        <authorList>
            <person name="Johnson T.J."/>
            <person name="Youmans B."/>
        </authorList>
    </citation>
    <scope>NUCLEOTIDE SEQUENCE [LARGE SCALE GENOMIC DNA]</scope>
    <source>
        <strain evidence="7 8">UMNLJ54</strain>
    </source>
</reference>
<comment type="caution">
    <text evidence="7">The sequence shown here is derived from an EMBL/GenBank/DDBJ whole genome shotgun (WGS) entry which is preliminary data.</text>
</comment>
<dbReference type="SUPFAM" id="SSF100879">
    <property type="entry name" value="Lesion bypass DNA polymerase (Y-family), little finger domain"/>
    <property type="match status" value="1"/>
</dbReference>
<dbReference type="RefSeq" id="WP_095154432.1">
    <property type="nucleotide sequence ID" value="NZ_NIBB01000027.1"/>
</dbReference>
<dbReference type="GO" id="GO:0003684">
    <property type="term" value="F:damaged DNA binding"/>
    <property type="evidence" value="ECO:0007669"/>
    <property type="project" value="InterPro"/>
</dbReference>
<evidence type="ECO:0000313" key="7">
    <source>
        <dbReference type="EMBL" id="PAB52705.1"/>
    </source>
</evidence>
<dbReference type="PANTHER" id="PTHR11076:SF35">
    <property type="entry name" value="DNA REPAIR PROTEIN HOMOLOG YOBH"/>
    <property type="match status" value="1"/>
</dbReference>
<dbReference type="GO" id="GO:0003887">
    <property type="term" value="F:DNA-directed DNA polymerase activity"/>
    <property type="evidence" value="ECO:0007669"/>
    <property type="project" value="UniProtKB-KW"/>
</dbReference>
<feature type="domain" description="UmuC" evidence="6">
    <location>
        <begin position="12"/>
        <end position="208"/>
    </location>
</feature>
<accession>A0AAX0PVQ2</accession>
<evidence type="ECO:0000313" key="8">
    <source>
        <dbReference type="Proteomes" id="UP000216448"/>
    </source>
</evidence>
<gene>
    <name evidence="7" type="ORF">A3P64_04970</name>
</gene>
<dbReference type="GO" id="GO:0006260">
    <property type="term" value="P:DNA replication"/>
    <property type="evidence" value="ECO:0007669"/>
    <property type="project" value="UniProtKB-KW"/>
</dbReference>
<dbReference type="Pfam" id="PF00817">
    <property type="entry name" value="IMS"/>
    <property type="match status" value="1"/>
</dbReference>
<keyword evidence="4" id="KW-0235">DNA replication</keyword>
<name>A0AAX0PVQ2_LACJH</name>
<dbReference type="GO" id="GO:0009432">
    <property type="term" value="P:SOS response"/>
    <property type="evidence" value="ECO:0007669"/>
    <property type="project" value="TreeGrafter"/>
</dbReference>
<evidence type="ECO:0000256" key="5">
    <source>
        <dbReference type="ARBA" id="ARBA00022932"/>
    </source>
</evidence>
<evidence type="ECO:0000256" key="3">
    <source>
        <dbReference type="ARBA" id="ARBA00022695"/>
    </source>
</evidence>
<evidence type="ECO:0000256" key="2">
    <source>
        <dbReference type="ARBA" id="ARBA00022457"/>
    </source>
</evidence>
<keyword evidence="5" id="KW-0239">DNA-directed DNA polymerase</keyword>
<evidence type="ECO:0000256" key="4">
    <source>
        <dbReference type="ARBA" id="ARBA00022705"/>
    </source>
</evidence>
<dbReference type="Gene3D" id="1.10.150.20">
    <property type="entry name" value="5' to 3' exonuclease, C-terminal subdomain"/>
    <property type="match status" value="1"/>
</dbReference>